<dbReference type="STRING" id="1643428.GCA_001442855_02260"/>
<dbReference type="EMBL" id="FAOO01000034">
    <property type="protein sequence ID" value="CUU09316.1"/>
    <property type="molecule type" value="Genomic_DNA"/>
</dbReference>
<dbReference type="PANTHER" id="PTHR12526:SF630">
    <property type="entry name" value="GLYCOSYLTRANSFERASE"/>
    <property type="match status" value="1"/>
</dbReference>
<keyword evidence="2" id="KW-1185">Reference proteome</keyword>
<dbReference type="OrthoDB" id="9807209at2"/>
<organism evidence="1 2">
    <name type="scientific">Candidatus Thermokryptus mobilis</name>
    <dbReference type="NCBI Taxonomy" id="1643428"/>
    <lineage>
        <taxon>Bacteria</taxon>
        <taxon>Pseudomonadati</taxon>
        <taxon>Candidatus Kryptoniota</taxon>
        <taxon>Candidatus Thermokryptus</taxon>
    </lineage>
</organism>
<dbReference type="Gene3D" id="3.40.50.2000">
    <property type="entry name" value="Glycogen Phosphorylase B"/>
    <property type="match status" value="2"/>
</dbReference>
<dbReference type="Pfam" id="PF13692">
    <property type="entry name" value="Glyco_trans_1_4"/>
    <property type="match status" value="1"/>
</dbReference>
<evidence type="ECO:0000313" key="2">
    <source>
        <dbReference type="Proteomes" id="UP000320623"/>
    </source>
</evidence>
<reference evidence="2" key="1">
    <citation type="submission" date="2015-11" db="EMBL/GenBank/DDBJ databases">
        <authorList>
            <person name="Varghese N."/>
        </authorList>
    </citation>
    <scope>NUCLEOTIDE SEQUENCE [LARGE SCALE GENOMIC DNA]</scope>
</reference>
<dbReference type="SUPFAM" id="SSF53756">
    <property type="entry name" value="UDP-Glycosyltransferase/glycogen phosphorylase"/>
    <property type="match status" value="1"/>
</dbReference>
<gene>
    <name evidence="1" type="ORF">JGI1_02315</name>
</gene>
<evidence type="ECO:0000313" key="1">
    <source>
        <dbReference type="EMBL" id="CUU09316.1"/>
    </source>
</evidence>
<dbReference type="Proteomes" id="UP000320623">
    <property type="component" value="Unassembled WGS sequence"/>
</dbReference>
<keyword evidence="1" id="KW-0808">Transferase</keyword>
<name>A0A0S4NE02_9BACT</name>
<dbReference type="GO" id="GO:0016740">
    <property type="term" value="F:transferase activity"/>
    <property type="evidence" value="ECO:0007669"/>
    <property type="project" value="UniProtKB-KW"/>
</dbReference>
<dbReference type="AlphaFoldDB" id="A0A0S4NE02"/>
<accession>A0A0S4NE02</accession>
<proteinExistence type="predicted"/>
<sequence>MNILIVTPRIPYPPYRGDKMRVFNLMVNLSSNNQIYLLTLIRDKKELMYVKYIESLGVKVEYVYLPIFCSVKNLLKNIFSKKPFQVAWFYSKKFGQKLQEITKNQDIDVIYYYTIRAAVYKDSVKNKKILQVIDLVDAISFYLSGFSSNLKNPIMKFLVGLEAKRVKSYENIASEFDLAFVTTERDKIILERSSVKAKIEILSMGVSENFLNVFVKDSGFDKNRILFTGNIPYWPNYYAILYFIREIFPIILNKIPSAKFYIVGQNPPRRLRKIKSDNIVVTGFVEDLASEYLKSAVLVAPIKFGSGISNKVIEALSLGVPVVCTSLIADGLPSELRKYLFVADNPKEFAELVIKVIEEPSIRINFVHEVRKRVIKAFDWKNIVNNFVKNIETEITKKRNL</sequence>
<dbReference type="CDD" id="cd03801">
    <property type="entry name" value="GT4_PimA-like"/>
    <property type="match status" value="1"/>
</dbReference>
<dbReference type="PANTHER" id="PTHR12526">
    <property type="entry name" value="GLYCOSYLTRANSFERASE"/>
    <property type="match status" value="1"/>
</dbReference>
<protein>
    <submittedName>
        <fullName evidence="1">Glycosyltransferase involved in cell wall bisynthesis</fullName>
    </submittedName>
</protein>